<protein>
    <recommendedName>
        <fullName evidence="3">Endonuclease-reverse transcriptase</fullName>
    </recommendedName>
</protein>
<evidence type="ECO:0008006" key="3">
    <source>
        <dbReference type="Google" id="ProtNLM"/>
    </source>
</evidence>
<evidence type="ECO:0000313" key="2">
    <source>
        <dbReference type="Proteomes" id="UP001153321"/>
    </source>
</evidence>
<dbReference type="Gene3D" id="3.30.70.1820">
    <property type="entry name" value="L1 transposable element, RRM domain"/>
    <property type="match status" value="1"/>
</dbReference>
<dbReference type="Proteomes" id="UP001153321">
    <property type="component" value="Chromosome 1"/>
</dbReference>
<name>A0A9P0HVZ8_SPOLI</name>
<sequence length="189" mass="22197">MKMQLQDDHKRENNVIFFGMKEEQRTESTIESITNLLENIMNIHINPQEINKAYRLGARNDNKPRPILVNFTTNWRRNEILKNKKKLSQEIYVKEDLNKETLQKRKELLPQLQKERAKGNICYFVKDKIIIKEAQDGKRDKRKRDCSTSPNNQAALAPKKINKANSMLNYMVRGRSESLSTPSTTKNDH</sequence>
<dbReference type="PANTHER" id="PTHR37445:SF3">
    <property type="entry name" value="ZINC FINGER PHD-TYPE DOMAIN-CONTAINING PROTEIN"/>
    <property type="match status" value="1"/>
</dbReference>
<dbReference type="EMBL" id="LR824532">
    <property type="protein sequence ID" value="CAH1634950.1"/>
    <property type="molecule type" value="Genomic_DNA"/>
</dbReference>
<dbReference type="PANTHER" id="PTHR37445">
    <property type="entry name" value="PROTEIN CBG24663"/>
    <property type="match status" value="1"/>
</dbReference>
<keyword evidence="2" id="KW-1185">Reference proteome</keyword>
<evidence type="ECO:0000313" key="1">
    <source>
        <dbReference type="EMBL" id="CAH1634950.1"/>
    </source>
</evidence>
<organism evidence="1 2">
    <name type="scientific">Spodoptera littoralis</name>
    <name type="common">Egyptian cotton leafworm</name>
    <dbReference type="NCBI Taxonomy" id="7109"/>
    <lineage>
        <taxon>Eukaryota</taxon>
        <taxon>Metazoa</taxon>
        <taxon>Ecdysozoa</taxon>
        <taxon>Arthropoda</taxon>
        <taxon>Hexapoda</taxon>
        <taxon>Insecta</taxon>
        <taxon>Pterygota</taxon>
        <taxon>Neoptera</taxon>
        <taxon>Endopterygota</taxon>
        <taxon>Lepidoptera</taxon>
        <taxon>Glossata</taxon>
        <taxon>Ditrysia</taxon>
        <taxon>Noctuoidea</taxon>
        <taxon>Noctuidae</taxon>
        <taxon>Amphipyrinae</taxon>
        <taxon>Spodoptera</taxon>
    </lineage>
</organism>
<accession>A0A9P0HVZ8</accession>
<dbReference type="AlphaFoldDB" id="A0A9P0HVZ8"/>
<gene>
    <name evidence="1" type="ORF">SPLIT_LOCUS312</name>
</gene>
<proteinExistence type="predicted"/>
<reference evidence="1" key="1">
    <citation type="submission" date="2022-02" db="EMBL/GenBank/DDBJ databases">
        <authorList>
            <person name="King R."/>
        </authorList>
    </citation>
    <scope>NUCLEOTIDE SEQUENCE</scope>
</reference>